<sequence length="734" mass="84108">MPCCVVKGCICRYTWNTRDSGIILHVFPRDPNIIRLWLQKTGLEGEELEVMVEKVIKGKRTDAYRMCSVHFADDCYIDNGARRKLKKNAIPTIFPLVVTEPDVSTEEPTETSVTSTEDKGKPKKKTSKKRKLSSNAPLYQIVELNPPETVLPPTALPNAPEPCKKWRVVVDQVTSTDPVNPKRFGSGGVTPKAGKKHAETQTSAQMFKAEPETRTEEVQPLLGCRRSFRNGRHSKHVLKMDSGFHESDYEEEEEESFYAESDEEAEGGTQNDEFKRIHEGKKSPVREKKFIVFESCLNKLLAMIPCQAQSECGERVTHVRKSFVGSSVIVKVKCASGHTKTIWESQPRHGGQPLGDVLTSAAVLYSGCSFPKILQMVKLLNLKFIGKSTYYKNQTMYLFPTLNRYWQLEQQSNISRLREKPVCLTADCQVNRPGHLAKYLTYTMMDAETKKIIGFHIQQLLPSYSQDHHENTAFKKSLDDILEKEVNVKMVTTNPHVGIRKVMKDGYANIIHRFDPWHLARTVGNKILAQSKKKHCEILSQWASPIESHLWWSVKTCGENGQELLDRWNGLQYHVLNVHEWYSRSDYWKCRHDIGRSGNSKPVQWIPKGSLAYRRLRKIVLNPSLQKQLKRVSYFCHADALDILHSTCRKYRPRGIRFHKDEMVARTQLAVLDYNRNVQRVQAALKKPNTDPAPKNCAKFTKSRKAQVVKALYECKGQDFILDLLRDVVTLVRR</sequence>
<dbReference type="PROSITE" id="PS50950">
    <property type="entry name" value="ZF_THAP"/>
    <property type="match status" value="1"/>
</dbReference>
<organism evidence="8 9">
    <name type="scientific">Engystomops pustulosus</name>
    <name type="common">Tungara frog</name>
    <name type="synonym">Physalaemus pustulosus</name>
    <dbReference type="NCBI Taxonomy" id="76066"/>
    <lineage>
        <taxon>Eukaryota</taxon>
        <taxon>Metazoa</taxon>
        <taxon>Chordata</taxon>
        <taxon>Craniata</taxon>
        <taxon>Vertebrata</taxon>
        <taxon>Euteleostomi</taxon>
        <taxon>Amphibia</taxon>
        <taxon>Batrachia</taxon>
        <taxon>Anura</taxon>
        <taxon>Neobatrachia</taxon>
        <taxon>Hyloidea</taxon>
        <taxon>Leptodactylidae</taxon>
        <taxon>Leiuperinae</taxon>
        <taxon>Engystomops</taxon>
    </lineage>
</organism>
<name>A0AAV7DTH9_ENGPU</name>
<dbReference type="EMBL" id="WNYA01000001">
    <property type="protein sequence ID" value="KAG8599243.1"/>
    <property type="molecule type" value="Genomic_DNA"/>
</dbReference>
<dbReference type="PANTHER" id="PTHR31751">
    <property type="entry name" value="SI:CH211-108C17.2-RELATED-RELATED"/>
    <property type="match status" value="1"/>
</dbReference>
<keyword evidence="9" id="KW-1185">Reference proteome</keyword>
<keyword evidence="3" id="KW-0862">Zinc</keyword>
<evidence type="ECO:0000256" key="3">
    <source>
        <dbReference type="ARBA" id="ARBA00022833"/>
    </source>
</evidence>
<feature type="region of interest" description="Disordered" evidence="6">
    <location>
        <begin position="241"/>
        <end position="279"/>
    </location>
</feature>
<evidence type="ECO:0000313" key="8">
    <source>
        <dbReference type="EMBL" id="KAG8599243.1"/>
    </source>
</evidence>
<dbReference type="InterPro" id="IPR006612">
    <property type="entry name" value="THAP_Znf"/>
</dbReference>
<evidence type="ECO:0000256" key="2">
    <source>
        <dbReference type="ARBA" id="ARBA00022771"/>
    </source>
</evidence>
<accession>A0AAV7DTH9</accession>
<keyword evidence="2 5" id="KW-0863">Zinc-finger</keyword>
<evidence type="ECO:0000256" key="4">
    <source>
        <dbReference type="ARBA" id="ARBA00023125"/>
    </source>
</evidence>
<feature type="compositionally biased region" description="Acidic residues" evidence="6">
    <location>
        <begin position="248"/>
        <end position="266"/>
    </location>
</feature>
<dbReference type="PANTHER" id="PTHR31751:SF42">
    <property type="entry name" value="PROTEIN CBG10204"/>
    <property type="match status" value="1"/>
</dbReference>
<dbReference type="Proteomes" id="UP000824782">
    <property type="component" value="Unassembled WGS sequence"/>
</dbReference>
<dbReference type="SMART" id="SM00692">
    <property type="entry name" value="DM3"/>
    <property type="match status" value="1"/>
</dbReference>
<feature type="compositionally biased region" description="Basic residues" evidence="6">
    <location>
        <begin position="121"/>
        <end position="132"/>
    </location>
</feature>
<dbReference type="Pfam" id="PF05485">
    <property type="entry name" value="THAP"/>
    <property type="match status" value="1"/>
</dbReference>
<evidence type="ECO:0000259" key="7">
    <source>
        <dbReference type="PROSITE" id="PS50950"/>
    </source>
</evidence>
<keyword evidence="4 5" id="KW-0238">DNA-binding</keyword>
<dbReference type="GO" id="GO:0008270">
    <property type="term" value="F:zinc ion binding"/>
    <property type="evidence" value="ECO:0007669"/>
    <property type="project" value="UniProtKB-KW"/>
</dbReference>
<protein>
    <recommendedName>
        <fullName evidence="7">THAP-type domain-containing protein</fullName>
    </recommendedName>
</protein>
<proteinExistence type="predicted"/>
<evidence type="ECO:0000313" key="9">
    <source>
        <dbReference type="Proteomes" id="UP000824782"/>
    </source>
</evidence>
<reference evidence="8" key="1">
    <citation type="thesis" date="2020" institute="ProQuest LLC" country="789 East Eisenhower Parkway, Ann Arbor, MI, USA">
        <title>Comparative Genomics and Chromosome Evolution.</title>
        <authorList>
            <person name="Mudd A.B."/>
        </authorList>
    </citation>
    <scope>NUCLEOTIDE SEQUENCE</scope>
    <source>
        <strain evidence="8">237g6f4</strain>
        <tissue evidence="8">Blood</tissue>
    </source>
</reference>
<evidence type="ECO:0000256" key="1">
    <source>
        <dbReference type="ARBA" id="ARBA00022723"/>
    </source>
</evidence>
<feature type="region of interest" description="Disordered" evidence="6">
    <location>
        <begin position="177"/>
        <end position="200"/>
    </location>
</feature>
<feature type="region of interest" description="Disordered" evidence="6">
    <location>
        <begin position="104"/>
        <end position="132"/>
    </location>
</feature>
<dbReference type="SUPFAM" id="SSF57716">
    <property type="entry name" value="Glucocorticoid receptor-like (DNA-binding domain)"/>
    <property type="match status" value="1"/>
</dbReference>
<feature type="domain" description="THAP-type" evidence="7">
    <location>
        <begin position="1"/>
        <end position="94"/>
    </location>
</feature>
<evidence type="ECO:0000256" key="6">
    <source>
        <dbReference type="SAM" id="MobiDB-lite"/>
    </source>
</evidence>
<dbReference type="SMART" id="SM00980">
    <property type="entry name" value="THAP"/>
    <property type="match status" value="1"/>
</dbReference>
<gene>
    <name evidence="8" type="ORF">GDO81_002960</name>
</gene>
<dbReference type="AlphaFoldDB" id="A0AAV7DTH9"/>
<keyword evidence="1" id="KW-0479">Metal-binding</keyword>
<evidence type="ECO:0000256" key="5">
    <source>
        <dbReference type="PROSITE-ProRule" id="PRU00309"/>
    </source>
</evidence>
<comment type="caution">
    <text evidence="8">The sequence shown here is derived from an EMBL/GenBank/DDBJ whole genome shotgun (WGS) entry which is preliminary data.</text>
</comment>
<dbReference type="GO" id="GO:0003677">
    <property type="term" value="F:DNA binding"/>
    <property type="evidence" value="ECO:0007669"/>
    <property type="project" value="UniProtKB-UniRule"/>
</dbReference>